<accession>A0A143BML7</accession>
<organism evidence="2 3">
    <name type="scientific">Gemmatimonas phototrophica</name>
    <dbReference type="NCBI Taxonomy" id="1379270"/>
    <lineage>
        <taxon>Bacteria</taxon>
        <taxon>Pseudomonadati</taxon>
        <taxon>Gemmatimonadota</taxon>
        <taxon>Gemmatimonadia</taxon>
        <taxon>Gemmatimonadales</taxon>
        <taxon>Gemmatimonadaceae</taxon>
        <taxon>Gemmatimonas</taxon>
    </lineage>
</organism>
<dbReference type="Proteomes" id="UP000076404">
    <property type="component" value="Chromosome"/>
</dbReference>
<name>A0A143BML7_9BACT</name>
<evidence type="ECO:0000313" key="2">
    <source>
        <dbReference type="EMBL" id="AMW05740.1"/>
    </source>
</evidence>
<sequence length="116" mass="12700">MTLKQVGTLSGLLLTVAAVVWYTWPRPDTLIRVQRGGTAVVTNMFGQDTPLPDTIFVGGRGPKRKIRVVNEDTMQHRLAMFTIPAGEQTEYTVPPGTFGGMCSAHPNNGQLTFVIR</sequence>
<evidence type="ECO:0000256" key="1">
    <source>
        <dbReference type="SAM" id="Phobius"/>
    </source>
</evidence>
<dbReference type="STRING" id="1379270.GEMMAAP_14920"/>
<dbReference type="eggNOG" id="ENOG5032N7I">
    <property type="taxonomic scope" value="Bacteria"/>
</dbReference>
<keyword evidence="1" id="KW-0472">Membrane</keyword>
<keyword evidence="1" id="KW-1133">Transmembrane helix</keyword>
<reference evidence="2 3" key="2">
    <citation type="journal article" date="2016" name="Environ. Microbiol. Rep.">
        <title>Metagenomic evidence for the presence of phototrophic Gemmatimonadetes bacteria in diverse environments.</title>
        <authorList>
            <person name="Zeng Y."/>
            <person name="Baumbach J."/>
            <person name="Barbosa E.G."/>
            <person name="Azevedo V."/>
            <person name="Zhang C."/>
            <person name="Koblizek M."/>
        </authorList>
    </citation>
    <scope>NUCLEOTIDE SEQUENCE [LARGE SCALE GENOMIC DNA]</scope>
    <source>
        <strain evidence="2 3">AP64</strain>
    </source>
</reference>
<reference evidence="2 3" key="1">
    <citation type="journal article" date="2014" name="Proc. Natl. Acad. Sci. U.S.A.">
        <title>Functional type 2 photosynthetic reaction centers found in the rare bacterial phylum Gemmatimonadetes.</title>
        <authorList>
            <person name="Zeng Y."/>
            <person name="Feng F."/>
            <person name="Medova H."/>
            <person name="Dean J."/>
            <person name="Koblizek M."/>
        </authorList>
    </citation>
    <scope>NUCLEOTIDE SEQUENCE [LARGE SCALE GENOMIC DNA]</scope>
    <source>
        <strain evidence="2 3">AP64</strain>
    </source>
</reference>
<dbReference type="KEGG" id="gph:GEMMAAP_14920"/>
<keyword evidence="3" id="KW-1185">Reference proteome</keyword>
<protein>
    <submittedName>
        <fullName evidence="2">Uncharacterized protein</fullName>
    </submittedName>
</protein>
<gene>
    <name evidence="2" type="ORF">GEMMAAP_14920</name>
</gene>
<dbReference type="OrthoDB" id="9847890at2"/>
<dbReference type="EMBL" id="CP011454">
    <property type="protein sequence ID" value="AMW05740.1"/>
    <property type="molecule type" value="Genomic_DNA"/>
</dbReference>
<dbReference type="RefSeq" id="WP_026848545.1">
    <property type="nucleotide sequence ID" value="NZ_CP011454.1"/>
</dbReference>
<proteinExistence type="predicted"/>
<dbReference type="AlphaFoldDB" id="A0A143BML7"/>
<feature type="transmembrane region" description="Helical" evidence="1">
    <location>
        <begin position="6"/>
        <end position="24"/>
    </location>
</feature>
<keyword evidence="1" id="KW-0812">Transmembrane</keyword>
<evidence type="ECO:0000313" key="3">
    <source>
        <dbReference type="Proteomes" id="UP000076404"/>
    </source>
</evidence>